<feature type="transmembrane region" description="Helical" evidence="7">
    <location>
        <begin position="688"/>
        <end position="721"/>
    </location>
</feature>
<feature type="transmembrane region" description="Helical" evidence="7">
    <location>
        <begin position="426"/>
        <end position="447"/>
    </location>
</feature>
<dbReference type="InterPro" id="IPR003838">
    <property type="entry name" value="ABC3_permease_C"/>
</dbReference>
<feature type="transmembrane region" description="Helical" evidence="7">
    <location>
        <begin position="312"/>
        <end position="331"/>
    </location>
</feature>
<dbReference type="PANTHER" id="PTHR30572">
    <property type="entry name" value="MEMBRANE COMPONENT OF TRANSPORTER-RELATED"/>
    <property type="match status" value="1"/>
</dbReference>
<name>A0A4Q0VEX0_CLOTA</name>
<evidence type="ECO:0000256" key="1">
    <source>
        <dbReference type="ARBA" id="ARBA00004651"/>
    </source>
</evidence>
<organism evidence="9 10">
    <name type="scientific">Clostridium tetani</name>
    <dbReference type="NCBI Taxonomy" id="1513"/>
    <lineage>
        <taxon>Bacteria</taxon>
        <taxon>Bacillati</taxon>
        <taxon>Bacillota</taxon>
        <taxon>Clostridia</taxon>
        <taxon>Eubacteriales</taxon>
        <taxon>Clostridiaceae</taxon>
        <taxon>Clostridium</taxon>
    </lineage>
</organism>
<dbReference type="GO" id="GO:0022857">
    <property type="term" value="F:transmembrane transporter activity"/>
    <property type="evidence" value="ECO:0007669"/>
    <property type="project" value="TreeGrafter"/>
</dbReference>
<keyword evidence="3 7" id="KW-0812">Transmembrane</keyword>
<dbReference type="AlphaFoldDB" id="A0A4Q0VEX0"/>
<protein>
    <submittedName>
        <fullName evidence="9">ABC transporter permease</fullName>
    </submittedName>
</protein>
<evidence type="ECO:0000256" key="6">
    <source>
        <dbReference type="ARBA" id="ARBA00038076"/>
    </source>
</evidence>
<feature type="domain" description="ABC3 transporter permease C-terminal" evidence="8">
    <location>
        <begin position="264"/>
        <end position="384"/>
    </location>
</feature>
<dbReference type="PANTHER" id="PTHR30572:SF4">
    <property type="entry name" value="ABC TRANSPORTER PERMEASE YTRF"/>
    <property type="match status" value="1"/>
</dbReference>
<comment type="subcellular location">
    <subcellularLocation>
        <location evidence="1">Cell membrane</location>
        <topology evidence="1">Multi-pass membrane protein</topology>
    </subcellularLocation>
</comment>
<dbReference type="Proteomes" id="UP000290921">
    <property type="component" value="Unassembled WGS sequence"/>
</dbReference>
<keyword evidence="5 7" id="KW-0472">Membrane</keyword>
<evidence type="ECO:0000313" key="9">
    <source>
        <dbReference type="EMBL" id="RXI49307.1"/>
    </source>
</evidence>
<evidence type="ECO:0000256" key="3">
    <source>
        <dbReference type="ARBA" id="ARBA00022692"/>
    </source>
</evidence>
<feature type="transmembrane region" description="Helical" evidence="7">
    <location>
        <begin position="258"/>
        <end position="284"/>
    </location>
</feature>
<comment type="caution">
    <text evidence="9">The sequence shown here is derived from an EMBL/GenBank/DDBJ whole genome shotgun (WGS) entry which is preliminary data.</text>
</comment>
<evidence type="ECO:0000313" key="10">
    <source>
        <dbReference type="Proteomes" id="UP000290921"/>
    </source>
</evidence>
<keyword evidence="2" id="KW-1003">Cell membrane</keyword>
<dbReference type="InterPro" id="IPR050250">
    <property type="entry name" value="Macrolide_Exporter_MacB"/>
</dbReference>
<feature type="transmembrane region" description="Helical" evidence="7">
    <location>
        <begin position="351"/>
        <end position="371"/>
    </location>
</feature>
<evidence type="ECO:0000256" key="5">
    <source>
        <dbReference type="ARBA" id="ARBA00023136"/>
    </source>
</evidence>
<evidence type="ECO:0000259" key="8">
    <source>
        <dbReference type="Pfam" id="PF02687"/>
    </source>
</evidence>
<evidence type="ECO:0000256" key="4">
    <source>
        <dbReference type="ARBA" id="ARBA00022989"/>
    </source>
</evidence>
<comment type="similarity">
    <text evidence="6">Belongs to the ABC-4 integral membrane protein family.</text>
</comment>
<evidence type="ECO:0000256" key="7">
    <source>
        <dbReference type="SAM" id="Phobius"/>
    </source>
</evidence>
<proteinExistence type="inferred from homology"/>
<evidence type="ECO:0000256" key="2">
    <source>
        <dbReference type="ARBA" id="ARBA00022475"/>
    </source>
</evidence>
<feature type="transmembrane region" description="Helical" evidence="7">
    <location>
        <begin position="25"/>
        <end position="49"/>
    </location>
</feature>
<dbReference type="GO" id="GO:0005886">
    <property type="term" value="C:plasma membrane"/>
    <property type="evidence" value="ECO:0007669"/>
    <property type="project" value="UniProtKB-SubCell"/>
</dbReference>
<sequence length="824" mass="92286">MFQNNNQKVIKKLAKRSLKSSKNTIAIFSIILATVMFTALFTITGSLFASAQNSSFRKVGSMAHAAIKHVTINEFKDVSKDPKVKDSSYSIIIGEMEGKKFEKLATEVRYGEDNYAKWNFSLPTSGKMPQSEKELATSTLVLDALGLPHQLGQEIEITFKTDSKKITNKFTLCGIWHGDPIAYRQTLWLSKNYSNKVAPLLTSEVKDGKSTGLLTATIMFSSSWNLEQQAAELSAKHEGISIKENSAYETADVGLKEVVILLLAIMLIFLSGYLLIYNIFYIFVAQDIRSYGLLKTIGTTSKQIRCIIYKKAMVLSIMGIPIGLFIGWLIGRLLVPYIIHILTDDISLVTTINPLIFVVSTIFSLLTVYVSSLRPAQLASKITPVEAVEYTGIKSSFKKETKAKKSHKVTPLTMAISNLRKNRKKVFVVSLSFALSLVILNSTFGLIKSFDFEKYVEDNTISDFTIADSSIINKTDPFNFSGVSEETIAQIKKLNGIEQISSIFMSTSLQNISEKHMDSLIKQLNSSNENKLKTHILTTIYGFNELVASKFELIEGSLDNESFKNGDGIYITPCRRLENKNVSLYKPGEQVFIKFGNGNSKKYNVLGIINYPEALRAPVSNSLGMDYILSSNEYKMQMGKTQPMEVIFDVKDSNIDTTEKWLERYCKLQDTSLDYKSRNTLKSEFRGLILMFQAVGSALCMILAIIGILNFINSMMTSILVRKRELAMLQAVGMTKRQVYKMLIYEGMVYAVIGLLASFVLASIANVTLVRSFGNEMNFFTWKFTLVPVVLSSLPLLIITFLIPIYCYKKLTKNTIVDRLGGIE</sequence>
<accession>A0A4Q0VEX0</accession>
<feature type="domain" description="ABC3 transporter permease C-terminal" evidence="8">
    <location>
        <begin position="701"/>
        <end position="814"/>
    </location>
</feature>
<dbReference type="Pfam" id="PF02687">
    <property type="entry name" value="FtsX"/>
    <property type="match status" value="2"/>
</dbReference>
<feature type="transmembrane region" description="Helical" evidence="7">
    <location>
        <begin position="742"/>
        <end position="765"/>
    </location>
</feature>
<keyword evidence="4 7" id="KW-1133">Transmembrane helix</keyword>
<dbReference type="EMBL" id="QMAP01000004">
    <property type="protein sequence ID" value="RXI49307.1"/>
    <property type="molecule type" value="Genomic_DNA"/>
</dbReference>
<reference evidence="9 10" key="1">
    <citation type="submission" date="2018-06" db="EMBL/GenBank/DDBJ databases">
        <title>Genome conservation of Clostridium tetani.</title>
        <authorList>
            <person name="Bruggemann H."/>
            <person name="Popoff M.R."/>
        </authorList>
    </citation>
    <scope>NUCLEOTIDE SEQUENCE [LARGE SCALE GENOMIC DNA]</scope>
    <source>
        <strain evidence="9 10">2017.061</strain>
    </source>
</reference>
<feature type="transmembrane region" description="Helical" evidence="7">
    <location>
        <begin position="785"/>
        <end position="808"/>
    </location>
</feature>
<gene>
    <name evidence="9" type="ORF">DP130_04420</name>
</gene>